<comment type="subcellular location">
    <subcellularLocation>
        <location evidence="1">Membrane</location>
        <topology evidence="1">Multi-pass membrane protein</topology>
    </subcellularLocation>
</comment>
<keyword evidence="3 6" id="KW-0812">Transmembrane</keyword>
<dbReference type="EMBL" id="JAAOIW010000011">
    <property type="protein sequence ID" value="NHN33189.1"/>
    <property type="molecule type" value="Genomic_DNA"/>
</dbReference>
<feature type="transmembrane region" description="Helical" evidence="6">
    <location>
        <begin position="165"/>
        <end position="188"/>
    </location>
</feature>
<evidence type="ECO:0000256" key="2">
    <source>
        <dbReference type="ARBA" id="ARBA00006143"/>
    </source>
</evidence>
<dbReference type="RefSeq" id="WP_166153501.1">
    <property type="nucleotide sequence ID" value="NZ_JAAOIW010000011.1"/>
</dbReference>
<reference evidence="8" key="1">
    <citation type="submission" date="2020-03" db="EMBL/GenBank/DDBJ databases">
        <title>Draft sequencing of Paenibacilllus sp. S3N08.</title>
        <authorList>
            <person name="Kim D.-U."/>
        </authorList>
    </citation>
    <scope>NUCLEOTIDE SEQUENCE</scope>
    <source>
        <strain evidence="8">S3N08</strain>
    </source>
</reference>
<evidence type="ECO:0000259" key="7">
    <source>
        <dbReference type="Pfam" id="PF02683"/>
    </source>
</evidence>
<dbReference type="Proteomes" id="UP001165962">
    <property type="component" value="Unassembled WGS sequence"/>
</dbReference>
<dbReference type="InterPro" id="IPR003834">
    <property type="entry name" value="Cyt_c_assmbl_TM_dom"/>
</dbReference>
<keyword evidence="4 6" id="KW-1133">Transmembrane helix</keyword>
<feature type="transmembrane region" description="Helical" evidence="6">
    <location>
        <begin position="89"/>
        <end position="109"/>
    </location>
</feature>
<evidence type="ECO:0000256" key="1">
    <source>
        <dbReference type="ARBA" id="ARBA00004141"/>
    </source>
</evidence>
<keyword evidence="5 6" id="KW-0472">Membrane</keyword>
<evidence type="ECO:0000256" key="3">
    <source>
        <dbReference type="ARBA" id="ARBA00022692"/>
    </source>
</evidence>
<dbReference type="PANTHER" id="PTHR31272:SF4">
    <property type="entry name" value="CYTOCHROME C-TYPE BIOGENESIS PROTEIN HI_1454-RELATED"/>
    <property type="match status" value="1"/>
</dbReference>
<dbReference type="InterPro" id="IPR051790">
    <property type="entry name" value="Cytochrome_c-biogenesis_DsbD"/>
</dbReference>
<dbReference type="Pfam" id="PF02683">
    <property type="entry name" value="DsbD_TM"/>
    <property type="match status" value="1"/>
</dbReference>
<feature type="transmembrane region" description="Helical" evidence="6">
    <location>
        <begin position="6"/>
        <end position="28"/>
    </location>
</feature>
<accession>A0ABX0JG29</accession>
<evidence type="ECO:0000313" key="9">
    <source>
        <dbReference type="Proteomes" id="UP001165962"/>
    </source>
</evidence>
<keyword evidence="9" id="KW-1185">Reference proteome</keyword>
<sequence>MYPTDLTLWLAFGAGLLSFVSPCCLPLYPSFVSYITGVSITGSKDSKHISKKHALLHTLFFILGFSIIFLALGLSASLIGQFFSDYRDLLRQLGAIIVAVMGLFMLGLFKPQFLLKEKRIQFGRRPEGYLGSTLIGIAYAAGWTPCIGPILSAVFALGLTEPNQAIFYVVAYTMGFGIPFFAMTFFIGKTKWLVKHSGKLMKIGGVMMLLTGVLLYTDKMTQITIFLIRLYGGFTGF</sequence>
<gene>
    <name evidence="8" type="ORF">G9U52_25585</name>
</gene>
<proteinExistence type="inferred from homology"/>
<name>A0ABX0JG29_9BACL</name>
<comment type="caution">
    <text evidence="8">The sequence shown here is derived from an EMBL/GenBank/DDBJ whole genome shotgun (WGS) entry which is preliminary data.</text>
</comment>
<comment type="similarity">
    <text evidence="2">Belongs to the DsbD family.</text>
</comment>
<evidence type="ECO:0000256" key="6">
    <source>
        <dbReference type="SAM" id="Phobius"/>
    </source>
</evidence>
<evidence type="ECO:0000313" key="8">
    <source>
        <dbReference type="EMBL" id="NHN33189.1"/>
    </source>
</evidence>
<protein>
    <submittedName>
        <fullName evidence="8">Cytochrome c biogenesis protein CcdA</fullName>
    </submittedName>
</protein>
<dbReference type="PANTHER" id="PTHR31272">
    <property type="entry name" value="CYTOCHROME C-TYPE BIOGENESIS PROTEIN HI_1454-RELATED"/>
    <property type="match status" value="1"/>
</dbReference>
<evidence type="ECO:0000256" key="4">
    <source>
        <dbReference type="ARBA" id="ARBA00022989"/>
    </source>
</evidence>
<feature type="transmembrane region" description="Helical" evidence="6">
    <location>
        <begin position="54"/>
        <end position="83"/>
    </location>
</feature>
<evidence type="ECO:0000256" key="5">
    <source>
        <dbReference type="ARBA" id="ARBA00023136"/>
    </source>
</evidence>
<feature type="transmembrane region" description="Helical" evidence="6">
    <location>
        <begin position="129"/>
        <end position="159"/>
    </location>
</feature>
<feature type="domain" description="Cytochrome C biogenesis protein transmembrane" evidence="7">
    <location>
        <begin position="7"/>
        <end position="215"/>
    </location>
</feature>
<organism evidence="8 9">
    <name type="scientific">Paenibacillus agricola</name>
    <dbReference type="NCBI Taxonomy" id="2716264"/>
    <lineage>
        <taxon>Bacteria</taxon>
        <taxon>Bacillati</taxon>
        <taxon>Bacillota</taxon>
        <taxon>Bacilli</taxon>
        <taxon>Bacillales</taxon>
        <taxon>Paenibacillaceae</taxon>
        <taxon>Paenibacillus</taxon>
    </lineage>
</organism>